<accession>A0AAD6BV98</accession>
<feature type="domain" description="Beta-lactamase-related" evidence="2">
    <location>
        <begin position="1"/>
        <end position="220"/>
    </location>
</feature>
<dbReference type="PANTHER" id="PTHR46825">
    <property type="entry name" value="D-ALANYL-D-ALANINE-CARBOXYPEPTIDASE/ENDOPEPTIDASE AMPH"/>
    <property type="match status" value="1"/>
</dbReference>
<sequence length="410" mass="46357">MSFSEFLQKRIFQPLRMFQTNIMGNGSGIDLNIAHPYVRLSDGTWSKIENCPTSREHGPFLASMGMSSSVNDMLSFMAAVMNQYDEEREVDVPQRLIKARSTNPLYQIGPMWNYWWTRPVNDGFENDTAYTLGWHRTTMPTAALGIGSYNRHADVEKSYLDAKTILGKDSEKRTLYGYNGIVNGFVATAYIFPEARTAIVTLSNAANAGDAGETASRIMLQALFRLKPRVSTLQPLRDARDRCLRAHETMVADWQHGRDTARFIGASKDFIGTYVGLNTIRISILAIESDDANESIRLSVVFGDNPASKCALEPYNADMLSFLPLSREALLSRGMLAWTNYKMGIFDLVRDEEDVEVAGSWWQWEPYDYPSLWVRDQAGMGPQQIQEVLDKFGQFRVGETTDFEKPMAHE</sequence>
<comment type="similarity">
    <text evidence="1">Belongs to the peptidase S12 family.</text>
</comment>
<dbReference type="InterPro" id="IPR050491">
    <property type="entry name" value="AmpC-like"/>
</dbReference>
<dbReference type="EMBL" id="JAPVEA010000009">
    <property type="protein sequence ID" value="KAJ5433193.1"/>
    <property type="molecule type" value="Genomic_DNA"/>
</dbReference>
<evidence type="ECO:0000259" key="2">
    <source>
        <dbReference type="Pfam" id="PF00144"/>
    </source>
</evidence>
<organism evidence="3 4">
    <name type="scientific">Penicillium daleae</name>
    <dbReference type="NCBI Taxonomy" id="63821"/>
    <lineage>
        <taxon>Eukaryota</taxon>
        <taxon>Fungi</taxon>
        <taxon>Dikarya</taxon>
        <taxon>Ascomycota</taxon>
        <taxon>Pezizomycotina</taxon>
        <taxon>Eurotiomycetes</taxon>
        <taxon>Eurotiomycetidae</taxon>
        <taxon>Eurotiales</taxon>
        <taxon>Aspergillaceae</taxon>
        <taxon>Penicillium</taxon>
    </lineage>
</organism>
<evidence type="ECO:0000313" key="3">
    <source>
        <dbReference type="EMBL" id="KAJ5433193.1"/>
    </source>
</evidence>
<proteinExistence type="inferred from homology"/>
<dbReference type="Pfam" id="PF00144">
    <property type="entry name" value="Beta-lactamase"/>
    <property type="match status" value="1"/>
</dbReference>
<reference evidence="3" key="1">
    <citation type="submission" date="2022-12" db="EMBL/GenBank/DDBJ databases">
        <authorList>
            <person name="Petersen C."/>
        </authorList>
    </citation>
    <scope>NUCLEOTIDE SEQUENCE</scope>
    <source>
        <strain evidence="3">IBT 16125</strain>
    </source>
</reference>
<gene>
    <name evidence="3" type="ORF">N7458_012349</name>
</gene>
<comment type="caution">
    <text evidence="3">The sequence shown here is derived from an EMBL/GenBank/DDBJ whole genome shotgun (WGS) entry which is preliminary data.</text>
</comment>
<dbReference type="Gene3D" id="3.40.710.10">
    <property type="entry name" value="DD-peptidase/beta-lactamase superfamily"/>
    <property type="match status" value="1"/>
</dbReference>
<dbReference type="GeneID" id="81605974"/>
<reference evidence="3" key="2">
    <citation type="journal article" date="2023" name="IMA Fungus">
        <title>Comparative genomic study of the Penicillium genus elucidates a diverse pangenome and 15 lateral gene transfer events.</title>
        <authorList>
            <person name="Petersen C."/>
            <person name="Sorensen T."/>
            <person name="Nielsen M.R."/>
            <person name="Sondergaard T.E."/>
            <person name="Sorensen J.L."/>
            <person name="Fitzpatrick D.A."/>
            <person name="Frisvad J.C."/>
            <person name="Nielsen K.L."/>
        </authorList>
    </citation>
    <scope>NUCLEOTIDE SEQUENCE</scope>
    <source>
        <strain evidence="3">IBT 16125</strain>
    </source>
</reference>
<name>A0AAD6BV98_9EURO</name>
<dbReference type="SUPFAM" id="SSF56601">
    <property type="entry name" value="beta-lactamase/transpeptidase-like"/>
    <property type="match status" value="1"/>
</dbReference>
<dbReference type="PANTHER" id="PTHR46825:SF14">
    <property type="entry name" value="BETA-LACTAMASE-RELATED DOMAIN-CONTAINING PROTEIN"/>
    <property type="match status" value="1"/>
</dbReference>
<evidence type="ECO:0000313" key="4">
    <source>
        <dbReference type="Proteomes" id="UP001213681"/>
    </source>
</evidence>
<dbReference type="AlphaFoldDB" id="A0AAD6BV98"/>
<evidence type="ECO:0000256" key="1">
    <source>
        <dbReference type="ARBA" id="ARBA00038215"/>
    </source>
</evidence>
<dbReference type="Proteomes" id="UP001213681">
    <property type="component" value="Unassembled WGS sequence"/>
</dbReference>
<protein>
    <recommendedName>
        <fullName evidence="2">Beta-lactamase-related domain-containing protein</fullName>
    </recommendedName>
</protein>
<keyword evidence="4" id="KW-1185">Reference proteome</keyword>
<dbReference type="InterPro" id="IPR001466">
    <property type="entry name" value="Beta-lactam-related"/>
</dbReference>
<dbReference type="RefSeq" id="XP_056760485.1">
    <property type="nucleotide sequence ID" value="XM_056915731.1"/>
</dbReference>
<dbReference type="InterPro" id="IPR012338">
    <property type="entry name" value="Beta-lactam/transpept-like"/>
</dbReference>